<gene>
    <name evidence="3" type="ORF">DFJ66_0693</name>
</gene>
<name>A0A495X7M6_9PSEU</name>
<dbReference type="SUPFAM" id="SSF53474">
    <property type="entry name" value="alpha/beta-Hydrolases"/>
    <property type="match status" value="1"/>
</dbReference>
<dbReference type="GO" id="GO:0008610">
    <property type="term" value="P:lipid biosynthetic process"/>
    <property type="evidence" value="ECO:0007669"/>
    <property type="project" value="TreeGrafter"/>
</dbReference>
<feature type="domain" description="Thioesterase" evidence="2">
    <location>
        <begin position="17"/>
        <end position="237"/>
    </location>
</feature>
<dbReference type="PANTHER" id="PTHR11487">
    <property type="entry name" value="THIOESTERASE"/>
    <property type="match status" value="1"/>
</dbReference>
<keyword evidence="4" id="KW-1185">Reference proteome</keyword>
<evidence type="ECO:0000313" key="3">
    <source>
        <dbReference type="EMBL" id="RKT67518.1"/>
    </source>
</evidence>
<dbReference type="InterPro" id="IPR029058">
    <property type="entry name" value="AB_hydrolase_fold"/>
</dbReference>
<dbReference type="InterPro" id="IPR012223">
    <property type="entry name" value="TEII"/>
</dbReference>
<dbReference type="Proteomes" id="UP000272729">
    <property type="component" value="Unassembled WGS sequence"/>
</dbReference>
<dbReference type="RefSeq" id="WP_121217865.1">
    <property type="nucleotide sequence ID" value="NZ_JBIUBA010000019.1"/>
</dbReference>
<dbReference type="AlphaFoldDB" id="A0A495X7M6"/>
<organism evidence="3 4">
    <name type="scientific">Saccharothrix variisporea</name>
    <dbReference type="NCBI Taxonomy" id="543527"/>
    <lineage>
        <taxon>Bacteria</taxon>
        <taxon>Bacillati</taxon>
        <taxon>Actinomycetota</taxon>
        <taxon>Actinomycetes</taxon>
        <taxon>Pseudonocardiales</taxon>
        <taxon>Pseudonocardiaceae</taxon>
        <taxon>Saccharothrix</taxon>
    </lineage>
</organism>
<dbReference type="EMBL" id="RBXR01000001">
    <property type="protein sequence ID" value="RKT67518.1"/>
    <property type="molecule type" value="Genomic_DNA"/>
</dbReference>
<comment type="similarity">
    <text evidence="1">Belongs to the thioesterase family.</text>
</comment>
<dbReference type="Gene3D" id="3.40.50.1820">
    <property type="entry name" value="alpha/beta hydrolase"/>
    <property type="match status" value="1"/>
</dbReference>
<reference evidence="3 4" key="1">
    <citation type="submission" date="2018-10" db="EMBL/GenBank/DDBJ databases">
        <title>Sequencing the genomes of 1000 actinobacteria strains.</title>
        <authorList>
            <person name="Klenk H.-P."/>
        </authorList>
    </citation>
    <scope>NUCLEOTIDE SEQUENCE [LARGE SCALE GENOMIC DNA]</scope>
    <source>
        <strain evidence="3 4">DSM 43911</strain>
    </source>
</reference>
<dbReference type="Pfam" id="PF00975">
    <property type="entry name" value="Thioesterase"/>
    <property type="match status" value="1"/>
</dbReference>
<evidence type="ECO:0000313" key="4">
    <source>
        <dbReference type="Proteomes" id="UP000272729"/>
    </source>
</evidence>
<dbReference type="PANTHER" id="PTHR11487:SF0">
    <property type="entry name" value="S-ACYL FATTY ACID SYNTHASE THIOESTERASE, MEDIUM CHAIN"/>
    <property type="match status" value="1"/>
</dbReference>
<dbReference type="InterPro" id="IPR001031">
    <property type="entry name" value="Thioesterase"/>
</dbReference>
<evidence type="ECO:0000259" key="2">
    <source>
        <dbReference type="Pfam" id="PF00975"/>
    </source>
</evidence>
<dbReference type="OrthoDB" id="4169718at2"/>
<sequence length="244" mass="26860">MNPWLLCRRKRPDARLRLYCFPHSGGSAGEFLRWADDLPDIEVWGVQLPGRGTRLDEPSHTSMTDLVRAIVAQVDFTGPCAFFGHSLGALVAYEVAVALRDLGRPGPERLLVSAHEAPHRHVGDDTAHRLDQAGLIAAVEEQFGPLPAEVRDDPEWQDMVLGPLRADLSVVAGYRHHHTTPLDCAITALGGSDDTVAEPDLAGWDRYTTGAFALHLFAGGHFYFREHHDDVLRRLAADLAGLLR</sequence>
<evidence type="ECO:0000256" key="1">
    <source>
        <dbReference type="ARBA" id="ARBA00007169"/>
    </source>
</evidence>
<accession>A0A495X7M6</accession>
<proteinExistence type="inferred from homology"/>
<protein>
    <submittedName>
        <fullName evidence="3">Surfactin synthase thioesterase subunit</fullName>
    </submittedName>
</protein>
<comment type="caution">
    <text evidence="3">The sequence shown here is derived from an EMBL/GenBank/DDBJ whole genome shotgun (WGS) entry which is preliminary data.</text>
</comment>